<dbReference type="InterPro" id="IPR029787">
    <property type="entry name" value="Nucleotide_cyclase"/>
</dbReference>
<keyword evidence="2 5" id="KW-0812">Transmembrane</keyword>
<keyword evidence="9" id="KW-1185">Reference proteome</keyword>
<dbReference type="Pfam" id="PF03924">
    <property type="entry name" value="CHASE"/>
    <property type="match status" value="1"/>
</dbReference>
<feature type="domain" description="CHASE" evidence="6">
    <location>
        <begin position="119"/>
        <end position="213"/>
    </location>
</feature>
<evidence type="ECO:0000256" key="1">
    <source>
        <dbReference type="ARBA" id="ARBA00004370"/>
    </source>
</evidence>
<dbReference type="InterPro" id="IPR043128">
    <property type="entry name" value="Rev_trsase/Diguanyl_cyclase"/>
</dbReference>
<gene>
    <name evidence="8" type="ORF">SAMN05421512_107222</name>
</gene>
<evidence type="ECO:0000256" key="2">
    <source>
        <dbReference type="ARBA" id="ARBA00022692"/>
    </source>
</evidence>
<dbReference type="CDD" id="cd01949">
    <property type="entry name" value="GGDEF"/>
    <property type="match status" value="1"/>
</dbReference>
<dbReference type="Proteomes" id="UP000219331">
    <property type="component" value="Unassembled WGS sequence"/>
</dbReference>
<dbReference type="InterPro" id="IPR052163">
    <property type="entry name" value="DGC-Regulatory_Protein"/>
</dbReference>
<dbReference type="SMART" id="SM01079">
    <property type="entry name" value="CHASE"/>
    <property type="match status" value="1"/>
</dbReference>
<organism evidence="8 9">
    <name type="scientific">Stappia indica</name>
    <dbReference type="NCBI Taxonomy" id="538381"/>
    <lineage>
        <taxon>Bacteria</taxon>
        <taxon>Pseudomonadati</taxon>
        <taxon>Pseudomonadota</taxon>
        <taxon>Alphaproteobacteria</taxon>
        <taxon>Hyphomicrobiales</taxon>
        <taxon>Stappiaceae</taxon>
        <taxon>Stappia</taxon>
    </lineage>
</organism>
<dbReference type="PANTHER" id="PTHR46663">
    <property type="entry name" value="DIGUANYLATE CYCLASE DGCT-RELATED"/>
    <property type="match status" value="1"/>
</dbReference>
<dbReference type="InterPro" id="IPR042240">
    <property type="entry name" value="CHASE_sf"/>
</dbReference>
<dbReference type="NCBIfam" id="TIGR00254">
    <property type="entry name" value="GGDEF"/>
    <property type="match status" value="1"/>
</dbReference>
<dbReference type="PANTHER" id="PTHR46663:SF2">
    <property type="entry name" value="GGDEF DOMAIN-CONTAINING PROTEIN"/>
    <property type="match status" value="1"/>
</dbReference>
<dbReference type="EMBL" id="OBML01000007">
    <property type="protein sequence ID" value="SOC13667.1"/>
    <property type="molecule type" value="Genomic_DNA"/>
</dbReference>
<evidence type="ECO:0000259" key="6">
    <source>
        <dbReference type="PROSITE" id="PS50839"/>
    </source>
</evidence>
<feature type="domain" description="GGDEF" evidence="7">
    <location>
        <begin position="337"/>
        <end position="462"/>
    </location>
</feature>
<dbReference type="SMART" id="SM00267">
    <property type="entry name" value="GGDEF"/>
    <property type="match status" value="1"/>
</dbReference>
<sequence length="462" mass="50441">MTQASGGKELARIRWKHRAVAFAVVAFICVLGVALTGYISSLLTENAQKRLQNETLARLSEARARLEGTIGATLYISQGLVSFTAINSDLTQRQFRRFAEEISSLNNHVKLIALAPDNVVRYVYPLLGNLRALGLDYSKNEAQWPVVKRVMDERRTVVAGPVNLVQGGRALIARSPVLIPVDEDEGSAERRYWGIASVVIDMDALFEDAGIRQEMNGYQFAIRGANGLGSAGGMVLGDPGLFDGGAVVLPVNLPNGTWQMASRPVGGWTTNSPEVRIARLVGFGVTFAIAFLSAMVVIAQQRARSMALHDALTGLPNRRLLEDRLEQLAALSERTGLGFQVFFVDLNAFKPINDTFGHAVGDMVLREVGKRLRQETRESDTIARIGGDEFVVVVPGMTHHQSTANIAERLRQAVSEPVRTGDHVIAIRASVGWAVYPDDATTIPEILELADQRMYREKLAAA</sequence>
<dbReference type="SUPFAM" id="SSF55073">
    <property type="entry name" value="Nucleotide cyclase"/>
    <property type="match status" value="1"/>
</dbReference>
<evidence type="ECO:0000313" key="8">
    <source>
        <dbReference type="EMBL" id="SOC13667.1"/>
    </source>
</evidence>
<dbReference type="GO" id="GO:0003824">
    <property type="term" value="F:catalytic activity"/>
    <property type="evidence" value="ECO:0007669"/>
    <property type="project" value="UniProtKB-ARBA"/>
</dbReference>
<dbReference type="GO" id="GO:0016020">
    <property type="term" value="C:membrane"/>
    <property type="evidence" value="ECO:0007669"/>
    <property type="project" value="UniProtKB-SubCell"/>
</dbReference>
<feature type="transmembrane region" description="Helical" evidence="5">
    <location>
        <begin position="280"/>
        <end position="299"/>
    </location>
</feature>
<evidence type="ECO:0000256" key="4">
    <source>
        <dbReference type="ARBA" id="ARBA00023136"/>
    </source>
</evidence>
<dbReference type="AlphaFoldDB" id="A0A285T3E6"/>
<keyword evidence="4 5" id="KW-0472">Membrane</keyword>
<dbReference type="PROSITE" id="PS50887">
    <property type="entry name" value="GGDEF"/>
    <property type="match status" value="1"/>
</dbReference>
<reference evidence="8 9" key="1">
    <citation type="submission" date="2017-08" db="EMBL/GenBank/DDBJ databases">
        <authorList>
            <person name="de Groot N.N."/>
        </authorList>
    </citation>
    <scope>NUCLEOTIDE SEQUENCE [LARGE SCALE GENOMIC DNA]</scope>
    <source>
        <strain evidence="8 9">USBA 352</strain>
    </source>
</reference>
<protein>
    <submittedName>
        <fullName evidence="8">Diguanylate cyclase (GGDEF) domain-containing protein</fullName>
    </submittedName>
</protein>
<keyword evidence="3 5" id="KW-1133">Transmembrane helix</keyword>
<dbReference type="GO" id="GO:0007165">
    <property type="term" value="P:signal transduction"/>
    <property type="evidence" value="ECO:0007669"/>
    <property type="project" value="UniProtKB-ARBA"/>
</dbReference>
<comment type="subcellular location">
    <subcellularLocation>
        <location evidence="1">Membrane</location>
    </subcellularLocation>
</comment>
<accession>A0A285T3E6</accession>
<evidence type="ECO:0000256" key="3">
    <source>
        <dbReference type="ARBA" id="ARBA00022989"/>
    </source>
</evidence>
<dbReference type="Gene3D" id="3.30.450.350">
    <property type="entry name" value="CHASE domain"/>
    <property type="match status" value="1"/>
</dbReference>
<dbReference type="PROSITE" id="PS50839">
    <property type="entry name" value="CHASE"/>
    <property type="match status" value="1"/>
</dbReference>
<dbReference type="STRING" id="538381.GCA_001696535_03763"/>
<evidence type="ECO:0000259" key="7">
    <source>
        <dbReference type="PROSITE" id="PS50887"/>
    </source>
</evidence>
<dbReference type="Pfam" id="PF00990">
    <property type="entry name" value="GGDEF"/>
    <property type="match status" value="1"/>
</dbReference>
<dbReference type="Gene3D" id="3.30.70.270">
    <property type="match status" value="1"/>
</dbReference>
<dbReference type="FunFam" id="3.30.70.270:FF:000001">
    <property type="entry name" value="Diguanylate cyclase domain protein"/>
    <property type="match status" value="1"/>
</dbReference>
<evidence type="ECO:0000256" key="5">
    <source>
        <dbReference type="SAM" id="Phobius"/>
    </source>
</evidence>
<dbReference type="InterPro" id="IPR000160">
    <property type="entry name" value="GGDEF_dom"/>
</dbReference>
<evidence type="ECO:0000313" key="9">
    <source>
        <dbReference type="Proteomes" id="UP000219331"/>
    </source>
</evidence>
<name>A0A285T3E6_9HYPH</name>
<feature type="transmembrane region" description="Helical" evidence="5">
    <location>
        <begin position="20"/>
        <end position="43"/>
    </location>
</feature>
<dbReference type="InterPro" id="IPR006189">
    <property type="entry name" value="CHASE_dom"/>
</dbReference>
<proteinExistence type="predicted"/>